<dbReference type="GO" id="GO:0009653">
    <property type="term" value="P:anatomical structure morphogenesis"/>
    <property type="evidence" value="ECO:0007669"/>
    <property type="project" value="UniProtKB-ARBA"/>
</dbReference>
<dbReference type="InterPro" id="IPR013098">
    <property type="entry name" value="Ig_I-set"/>
</dbReference>
<dbReference type="EMBL" id="BMAO01028715">
    <property type="protein sequence ID" value="GFR26799.1"/>
    <property type="molecule type" value="Genomic_DNA"/>
</dbReference>
<evidence type="ECO:0000256" key="2">
    <source>
        <dbReference type="ARBA" id="ARBA00006692"/>
    </source>
</evidence>
<dbReference type="SMART" id="SM00060">
    <property type="entry name" value="FN3"/>
    <property type="match status" value="2"/>
</dbReference>
<dbReference type="SUPFAM" id="SSF48065">
    <property type="entry name" value="DBL homology domain (DH-domain)"/>
    <property type="match status" value="1"/>
</dbReference>
<dbReference type="SUPFAM" id="SSF49265">
    <property type="entry name" value="Fibronectin type III"/>
    <property type="match status" value="1"/>
</dbReference>
<feature type="domain" description="Ig-like" evidence="16">
    <location>
        <begin position="1169"/>
        <end position="1259"/>
    </location>
</feature>
<feature type="domain" description="Ig-like" evidence="16">
    <location>
        <begin position="1740"/>
        <end position="1829"/>
    </location>
</feature>
<feature type="compositionally biased region" description="Low complexity" evidence="11">
    <location>
        <begin position="907"/>
        <end position="919"/>
    </location>
</feature>
<dbReference type="FunFam" id="2.60.40.10:FF:000080">
    <property type="entry name" value="Myosin light chain kinase, smooth muscle"/>
    <property type="match status" value="1"/>
</dbReference>
<dbReference type="Pfam" id="PF00069">
    <property type="entry name" value="Pkinase"/>
    <property type="match status" value="1"/>
</dbReference>
<dbReference type="CDD" id="cd00063">
    <property type="entry name" value="FN3"/>
    <property type="match status" value="1"/>
</dbReference>
<dbReference type="InterPro" id="IPR003598">
    <property type="entry name" value="Ig_sub2"/>
</dbReference>
<dbReference type="InterPro" id="IPR036028">
    <property type="entry name" value="SH3-like_dom_sf"/>
</dbReference>
<dbReference type="CDD" id="cd00096">
    <property type="entry name" value="Ig"/>
    <property type="match status" value="1"/>
</dbReference>
<dbReference type="Gene3D" id="2.30.29.30">
    <property type="entry name" value="Pleckstrin-homology domain (PH domain)/Phosphotyrosine-binding domain (PTB)"/>
    <property type="match status" value="1"/>
</dbReference>
<feature type="domain" description="Ig-like" evidence="16">
    <location>
        <begin position="2324"/>
        <end position="2413"/>
    </location>
</feature>
<feature type="compositionally biased region" description="Basic and acidic residues" evidence="11">
    <location>
        <begin position="813"/>
        <end position="851"/>
    </location>
</feature>
<dbReference type="InterPro" id="IPR000219">
    <property type="entry name" value="DH_dom"/>
</dbReference>
<feature type="compositionally biased region" description="Basic and acidic residues" evidence="11">
    <location>
        <begin position="784"/>
        <end position="801"/>
    </location>
</feature>
<feature type="domain" description="Ig-like" evidence="16">
    <location>
        <begin position="1932"/>
        <end position="2021"/>
    </location>
</feature>
<dbReference type="SMART" id="SM00408">
    <property type="entry name" value="IGc2"/>
    <property type="match status" value="16"/>
</dbReference>
<keyword evidence="9" id="KW-0393">Immunoglobulin domain</keyword>
<evidence type="ECO:0000313" key="18">
    <source>
        <dbReference type="EMBL" id="GFR26799.1"/>
    </source>
</evidence>
<sequence length="2958" mass="328559">MNDKTGDLEESLSKKIEVSQNKLNVDNSNLTRDTHLNLISKVEEQNLFKKDGTNSNISVKKLEKVTSLTEQSIDLDTEKCNGINVTHSATKIQTHYKTESDSSLKKTIFDPISSNGTSNVEQRDEATTILKEAETNELKISQSIVLNSGNNSFQTLNETLTVNNLSCEKSEIFKESEQSSYKVKRDTHSQFPMSLDSNDPVSKTDSSECGKQSTRHSDTQGLQKRLPVSYEVTSEESSVGENIPLSISDDKKVEAETQENEKQCQGIDVYVAIMDFKPMGSDEEAVAMKEGQRVEIIDASKPRRWLVRTLPMNGDDVSQEGWVPACYLEKSTAFDTLSSYVVTEAELDPKELEAMQNREAIVKELVETEEDFAKDMQYVVENYYKQMDNPRLPKEFRDRKGSVFGNFKDICDFHNNVLMKGVNYHAKEPTKLGKTFLRLERDFDMHANYCWNEARAQRLLREGPLKDFFDDHSRMIDDDKFLVDHLKLPIQRLNDYQLLLKELIKYSSRLNEDTTDLQKALDFIHSINTRTKDLQYIQAIEGCKGDLLKIGRILKHEIFDVCEGNEVSASERYVFLFKGRVFVTEKRTTSEKESFHVTNLFRLQDVDLIETVDGDPLKVVFKSHKKNRPGFPLSLRARSPEQKATWLKELIAANQVVEDLGDLEPSLEHPLTVSSNEHLAEKVDDTVEQLEDEKEPIPPLKRQDSTKKSTKTPDSSVPQTPTETDTTQSPFKRQDSLRKSKRSSDASAPQTPTETSEKAPKLLRQDSKKSKASDSSAPETPTEVPDKRPKLSRQDSKKSKASDTSAPETPVESSEKPPKLTKQDSKKSEPSTPTEVKEPKLVRQDSKKSKASDTSAPETPVESGEKPPPLSRQESKKSQSSAPETPVESKEPQLVRQDSKASDSSVPQTPTDTTAPTLTRQGSVKKKQKKQSSTEKEPVAISEEKEPPSLERQESVSKKATTADKKKADFEEDKTKVLGRQDSLVKKEAEDKKPKQGEESVGVPTIIMSEEASGSEARMESVEFGDDSATVASESFRSDSMTPPGSDFDPMDKPRFAKTLRGVTCTLGETAVLECETDGSPEPSVTWLRDNQKIVKSKRLVTTSAGQKHSLTIKDACADDGGLYTVVATNSKGSASCSAPLNLKLSLLGLPKEDSRPTTPGGTILPHAPVFKVKLNKETQLLEGTSVRFELVVRGNPEPDVKFLKDGKQLKLDDRVRVVYENKEVFELILDHVVAKDAGTYTVIATNAEGEDKTVGNLSVVKHKDVFKGLEVEEVEREPTPRPKTPKFRWFKNGEFFEANERFQVIFNEEEDSLALMFQHVTPEDAGLYTCVASTSTGSKIACSAELTVQGVIRQVEAPSIKAELSDAEATEGGSAMLELKITGYPKPKVTWYHRGKEVSTGGRIRFLFADEETFTLVIKNVKKDDGGKYSVKATNEMGEAESSCNLTVKSAPSFVKGLKDMSVMAEEVLKFEVEIDGNPAPEVKWYKDGQPLSPGGRIKIVDDKGKQRLEIANAKPTDSGSYSCVITNDLGNQAEFSNVVVKASPTFTKGMENVEGLEGDTLKFHVEINGNPKPTLKWLKDGKELPIDGKRIKVTEDEPNSYTLTIQKATPADVGAYTCELRNEHGLKASSGNLNIKIKPEFIKKLSDMEANEGDLGLIMNTTVKGYPAPTVKWCLDNKDVTNDKSYIITSENDSTSYSLKVKKVNRSNAGIFTCEATNEMGKASTSGVLSVKVTVKKPEIEQELKPTQLVEGKPGKLVAKVSGEPKPKISWLKDGKPISLNGRFSMEEAEDGTVSLFISNVTPDDAGLYSLVATSDEGEASSQAPVSTIPAGKKPEFIKELEKVDLTEGQPLRLEAKVSGKPTSIKWQKDGEDVLDDGRIKLTEYPDGTISLTIDQVKQTDAGKYTVIASNAEGKARSAALVEVQAMKKPEIVGTLEPLTIKDGETGQLKIKASGVPKPAIKWLKDGKELRPTNRVESVVEEDGTVALIIKNARPEDAGSYSVLVQNPLGEAKSTAPVAVEQAPTFQKPLEPVNVVEGYPAKLEAKLAGSPPPEIKWMKDGEEVVPDHVHVKEIRSPDGTVALLIDNCRPEDAGKYSLTAKNPLGETSSSGKLGVSGKESDSPPRAPCFVAPIGNLTVKEGEPIRFEAEISGNPLPDIAWTINDRPLTPSDNTLITFDGEKAILEIRSSTPDHIGTYQCKLSNPLGEANSEGSVSVQEKTAPHFIQRLNDFNGFVDQPLRLSCKVTGYPEPEVDWYFNGDLISNANPKYHLSNLGEMQTLSISSCRPEDNGVYECKAKNPVGEDHTRSAVNISDKVERGEAPMFLKKIGDNEVMEGMTAKFTACITGTPTPELSWFKDGQPLEPSSRHKMELESTGILRLIVREVEEGDYGNYSVTLTNAHGTATCSAKICPDSLDEKYLMPIGDQFIDFDKFKKTGIPVPLSERPKIVRMDDTSLTLGWKPSVPTCPRVPVTYQLEMSKHPDGEWTPYKTGLKDTLCDIRDLRPGQDYKFQVRVENKHGISDPSPYVTAHRSKIYQPPSPADFKPRDYSLEHPPLTKYAAAPKFVRKEEDVMYGVRGHPVTIEFWVYGQPEPQVTWFKGESQIGKDKYGFMQDRNGKLCVFIDCMNDDYVGTYTCLAVNDEGEATMKIKLMIAEAPIFIERLDETTAMSRRSARMQCRVTGLPYPKIKWFRDWHPLYESERIKILWEEPDKCTLYISNLITRDNALYSCTATNIAGTATSSSTLNVEDSEDMFDYKTYCRPIPVRPRTKLFEDFYDIGDELGRGTQAITYHAVKRETGDSYATKSMHGKGKLKEFMKKEMEIMNQLCHPKLVRLRDAFETKDTLTLVTDICGGGELLNNIIKKGGVSERDIANYVKQILEGLDYMHSRYVGHLGLTVNGDVMVSRVNSHDIRFGDFSLAARLMPGKDYFLEYGHPEFVAPEIANKQPATVLADMW</sequence>
<feature type="region of interest" description="Disordered" evidence="11">
    <location>
        <begin position="177"/>
        <end position="225"/>
    </location>
</feature>
<dbReference type="GO" id="GO:0060298">
    <property type="term" value="P:positive regulation of sarcomere organization"/>
    <property type="evidence" value="ECO:0007669"/>
    <property type="project" value="UniProtKB-ARBA"/>
</dbReference>
<dbReference type="FunFam" id="2.60.40.10:FF:000345">
    <property type="entry name" value="Muscle M-line assembly protein unc-89"/>
    <property type="match status" value="6"/>
</dbReference>
<dbReference type="PROSITE" id="PS50010">
    <property type="entry name" value="DH_2"/>
    <property type="match status" value="1"/>
</dbReference>
<dbReference type="Proteomes" id="UP000887116">
    <property type="component" value="Unassembled WGS sequence"/>
</dbReference>
<dbReference type="Pfam" id="PF00621">
    <property type="entry name" value="RhoGEF"/>
    <property type="match status" value="1"/>
</dbReference>
<dbReference type="InterPro" id="IPR003961">
    <property type="entry name" value="FN3_dom"/>
</dbReference>
<dbReference type="FunFam" id="2.60.40.10:FF:000873">
    <property type="entry name" value="Muscle M-line assembly protein unc-89"/>
    <property type="match status" value="1"/>
</dbReference>
<keyword evidence="5" id="KW-0677">Repeat</keyword>
<feature type="domain" description="Ig-like" evidence="16">
    <location>
        <begin position="1359"/>
        <end position="1448"/>
    </location>
</feature>
<dbReference type="InterPro" id="IPR013783">
    <property type="entry name" value="Ig-like_fold"/>
</dbReference>
<dbReference type="PROSITE" id="PS50002">
    <property type="entry name" value="SH3"/>
    <property type="match status" value="1"/>
</dbReference>
<dbReference type="GO" id="GO:0045989">
    <property type="term" value="P:positive regulation of striated muscle contraction"/>
    <property type="evidence" value="ECO:0007669"/>
    <property type="project" value="UniProtKB-ARBA"/>
</dbReference>
<dbReference type="Pfam" id="PF07679">
    <property type="entry name" value="I-set"/>
    <property type="match status" value="16"/>
</dbReference>
<feature type="compositionally biased region" description="Basic and acidic residues" evidence="11">
    <location>
        <begin position="732"/>
        <end position="744"/>
    </location>
</feature>
<feature type="domain" description="Ig-like" evidence="16">
    <location>
        <begin position="2224"/>
        <end position="2315"/>
    </location>
</feature>
<comment type="similarity">
    <text evidence="2">Belongs to the protein kinase superfamily. CAMK Ser/Thr protein kinase family.</text>
</comment>
<dbReference type="SMART" id="SM00409">
    <property type="entry name" value="IG"/>
    <property type="match status" value="16"/>
</dbReference>
<evidence type="ECO:0000256" key="6">
    <source>
        <dbReference type="ARBA" id="ARBA00022741"/>
    </source>
</evidence>
<dbReference type="Gene3D" id="1.20.900.10">
    <property type="entry name" value="Dbl homology (DH) domain"/>
    <property type="match status" value="1"/>
</dbReference>
<dbReference type="Pfam" id="PF22697">
    <property type="entry name" value="SOS1_NGEF_PH"/>
    <property type="match status" value="1"/>
</dbReference>
<keyword evidence="3 10" id="KW-0728">SH3 domain</keyword>
<dbReference type="InterPro" id="IPR036116">
    <property type="entry name" value="FN3_sf"/>
</dbReference>
<feature type="region of interest" description="Disordered" evidence="11">
    <location>
        <begin position="1028"/>
        <end position="1051"/>
    </location>
</feature>
<evidence type="ECO:0000256" key="8">
    <source>
        <dbReference type="ARBA" id="ARBA00023157"/>
    </source>
</evidence>
<evidence type="ECO:0000256" key="5">
    <source>
        <dbReference type="ARBA" id="ARBA00022737"/>
    </source>
</evidence>
<gene>
    <name evidence="18" type="primary">Unc-89</name>
    <name evidence="18" type="ORF">TNCT_369431</name>
</gene>
<feature type="compositionally biased region" description="Basic and acidic residues" evidence="11">
    <location>
        <begin position="932"/>
        <end position="976"/>
    </location>
</feature>
<feature type="compositionally biased region" description="Polar residues" evidence="11">
    <location>
        <begin position="717"/>
        <end position="731"/>
    </location>
</feature>
<dbReference type="FunFam" id="2.60.40.10:FF:000032">
    <property type="entry name" value="palladin isoform X1"/>
    <property type="match status" value="1"/>
</dbReference>
<dbReference type="FunFam" id="2.60.40.10:FF:000425">
    <property type="entry name" value="Myosin light chain kinase"/>
    <property type="match status" value="3"/>
</dbReference>
<evidence type="ECO:0000256" key="1">
    <source>
        <dbReference type="ARBA" id="ARBA00004161"/>
    </source>
</evidence>
<dbReference type="GO" id="GO:0031672">
    <property type="term" value="C:A band"/>
    <property type="evidence" value="ECO:0007669"/>
    <property type="project" value="UniProtKB-SubCell"/>
</dbReference>
<feature type="domain" description="DH" evidence="14">
    <location>
        <begin position="357"/>
        <end position="534"/>
    </location>
</feature>
<comment type="caution">
    <text evidence="18">The sequence shown here is derived from an EMBL/GenBank/DDBJ whole genome shotgun (WGS) entry which is preliminary data.</text>
</comment>
<reference evidence="18" key="1">
    <citation type="submission" date="2020-07" db="EMBL/GenBank/DDBJ databases">
        <title>Multicomponent nature underlies the extraordinary mechanical properties of spider dragline silk.</title>
        <authorList>
            <person name="Kono N."/>
            <person name="Nakamura H."/>
            <person name="Mori M."/>
            <person name="Yoshida Y."/>
            <person name="Ohtoshi R."/>
            <person name="Malay A.D."/>
            <person name="Moran D.A.P."/>
            <person name="Tomita M."/>
            <person name="Numata K."/>
            <person name="Arakawa K."/>
        </authorList>
    </citation>
    <scope>NUCLEOTIDE SEQUENCE</scope>
</reference>
<feature type="domain" description="PH" evidence="13">
    <location>
        <begin position="546"/>
        <end position="655"/>
    </location>
</feature>
<dbReference type="GO" id="GO:0030154">
    <property type="term" value="P:cell differentiation"/>
    <property type="evidence" value="ECO:0007669"/>
    <property type="project" value="UniProtKB-ARBA"/>
</dbReference>
<keyword evidence="4" id="KW-0963">Cytoplasm</keyword>
<proteinExistence type="inferred from homology"/>
<evidence type="ECO:0000256" key="11">
    <source>
        <dbReference type="SAM" id="MobiDB-lite"/>
    </source>
</evidence>
<dbReference type="Gene3D" id="2.60.40.10">
    <property type="entry name" value="Immunoglobulins"/>
    <property type="match status" value="17"/>
</dbReference>
<evidence type="ECO:0000256" key="7">
    <source>
        <dbReference type="ARBA" id="ARBA00022840"/>
    </source>
</evidence>
<dbReference type="PROSITE" id="PS50011">
    <property type="entry name" value="PROTEIN_KINASE_DOM"/>
    <property type="match status" value="1"/>
</dbReference>
<feature type="domain" description="Ig-like" evidence="16">
    <location>
        <begin position="1283"/>
        <end position="1348"/>
    </location>
</feature>
<dbReference type="CDD" id="cd00160">
    <property type="entry name" value="RhoGEF"/>
    <property type="match status" value="1"/>
</dbReference>
<protein>
    <submittedName>
        <fullName evidence="18">Obscurin</fullName>
    </submittedName>
</protein>
<dbReference type="Gene3D" id="3.30.200.20">
    <property type="entry name" value="Phosphorylase Kinase, domain 1"/>
    <property type="match status" value="1"/>
</dbReference>
<keyword evidence="6" id="KW-0547">Nucleotide-binding</keyword>
<dbReference type="GO" id="GO:0040017">
    <property type="term" value="P:positive regulation of locomotion"/>
    <property type="evidence" value="ECO:0007669"/>
    <property type="project" value="UniProtKB-ARBA"/>
</dbReference>
<evidence type="ECO:0000256" key="3">
    <source>
        <dbReference type="ARBA" id="ARBA00022443"/>
    </source>
</evidence>
<dbReference type="InterPro" id="IPR055251">
    <property type="entry name" value="SOS1_NGEF_PH"/>
</dbReference>
<dbReference type="SMART" id="SM00326">
    <property type="entry name" value="SH3"/>
    <property type="match status" value="1"/>
</dbReference>
<feature type="domain" description="Ig-like" evidence="16">
    <location>
        <begin position="2026"/>
        <end position="2118"/>
    </location>
</feature>
<comment type="subcellular location">
    <subcellularLocation>
        <location evidence="1">Cytoplasm</location>
        <location evidence="1">Myofibril</location>
        <location evidence="1">Sarcomere</location>
        <location evidence="1">A band</location>
    </subcellularLocation>
</comment>
<feature type="domain" description="Protein kinase" evidence="15">
    <location>
        <begin position="2778"/>
        <end position="2958"/>
    </location>
</feature>
<feature type="compositionally biased region" description="Basic and acidic residues" evidence="11">
    <location>
        <begin position="983"/>
        <end position="998"/>
    </location>
</feature>
<feature type="domain" description="Ig-like" evidence="16">
    <location>
        <begin position="1546"/>
        <end position="1636"/>
    </location>
</feature>
<feature type="domain" description="Ig-like" evidence="16">
    <location>
        <begin position="2659"/>
        <end position="2748"/>
    </location>
</feature>
<dbReference type="SMART" id="SM00325">
    <property type="entry name" value="RhoGEF"/>
    <property type="match status" value="1"/>
</dbReference>
<dbReference type="InterPro" id="IPR003599">
    <property type="entry name" value="Ig_sub"/>
</dbReference>
<accession>A0A8X6M0H2</accession>
<evidence type="ECO:0000259" key="13">
    <source>
        <dbReference type="PROSITE" id="PS50003"/>
    </source>
</evidence>
<evidence type="ECO:0000259" key="15">
    <source>
        <dbReference type="PROSITE" id="PS50011"/>
    </source>
</evidence>
<dbReference type="InterPro" id="IPR001452">
    <property type="entry name" value="SH3_domain"/>
</dbReference>
<dbReference type="InterPro" id="IPR036179">
    <property type="entry name" value="Ig-like_dom_sf"/>
</dbReference>
<dbReference type="FunFam" id="2.60.40.10:FF:000107">
    <property type="entry name" value="Myosin, light chain kinase a"/>
    <property type="match status" value="3"/>
</dbReference>
<dbReference type="InterPro" id="IPR011993">
    <property type="entry name" value="PH-like_dom_sf"/>
</dbReference>
<keyword evidence="7" id="KW-0067">ATP-binding</keyword>
<dbReference type="InterPro" id="IPR035899">
    <property type="entry name" value="DBL_dom_sf"/>
</dbReference>
<feature type="compositionally biased region" description="Polar residues" evidence="11">
    <location>
        <begin position="1030"/>
        <end position="1043"/>
    </location>
</feature>
<evidence type="ECO:0000313" key="19">
    <source>
        <dbReference type="Proteomes" id="UP000887116"/>
    </source>
</evidence>
<evidence type="ECO:0000259" key="12">
    <source>
        <dbReference type="PROSITE" id="PS50002"/>
    </source>
</evidence>
<dbReference type="SMART" id="SM00220">
    <property type="entry name" value="S_TKc"/>
    <property type="match status" value="1"/>
</dbReference>
<feature type="compositionally biased region" description="Basic and acidic residues" evidence="11">
    <location>
        <begin position="177"/>
        <end position="188"/>
    </location>
</feature>
<feature type="domain" description="Ig-like" evidence="16">
    <location>
        <begin position="1641"/>
        <end position="1732"/>
    </location>
</feature>
<dbReference type="SUPFAM" id="SSF50044">
    <property type="entry name" value="SH3-domain"/>
    <property type="match status" value="1"/>
</dbReference>
<name>A0A8X6M0H2_TRICU</name>
<dbReference type="GO" id="GO:0004672">
    <property type="term" value="F:protein kinase activity"/>
    <property type="evidence" value="ECO:0007669"/>
    <property type="project" value="InterPro"/>
</dbReference>
<dbReference type="GO" id="GO:0005524">
    <property type="term" value="F:ATP binding"/>
    <property type="evidence" value="ECO:0007669"/>
    <property type="project" value="UniProtKB-KW"/>
</dbReference>
<feature type="compositionally biased region" description="Basic and acidic residues" evidence="11">
    <location>
        <begin position="755"/>
        <end position="772"/>
    </location>
</feature>
<dbReference type="InterPro" id="IPR007110">
    <property type="entry name" value="Ig-like_dom"/>
</dbReference>
<dbReference type="FunFam" id="1.20.900.10:FF:000033">
    <property type="entry name" value="Muscle M-line assembly protein unc-89-like Protein"/>
    <property type="match status" value="1"/>
</dbReference>
<evidence type="ECO:0000256" key="4">
    <source>
        <dbReference type="ARBA" id="ARBA00022490"/>
    </source>
</evidence>
<dbReference type="PROSITE" id="PS50003">
    <property type="entry name" value="PH_DOMAIN"/>
    <property type="match status" value="1"/>
</dbReference>
<keyword evidence="8" id="KW-1015">Disulfide bond</keyword>
<feature type="compositionally biased region" description="Polar residues" evidence="11">
    <location>
        <begin position="189"/>
        <end position="212"/>
    </location>
</feature>
<feature type="domain" description="Ig-like" evidence="16">
    <location>
        <begin position="1837"/>
        <end position="1925"/>
    </location>
</feature>
<dbReference type="FunFam" id="2.60.40.10:FF:000145">
    <property type="entry name" value="Myosin light chain kinase, smooth muscle"/>
    <property type="match status" value="1"/>
</dbReference>
<dbReference type="InterPro" id="IPR000719">
    <property type="entry name" value="Prot_kinase_dom"/>
</dbReference>
<dbReference type="PANTHER" id="PTHR47633">
    <property type="entry name" value="IMMUNOGLOBULIN"/>
    <property type="match status" value="1"/>
</dbReference>
<evidence type="ECO:0000259" key="16">
    <source>
        <dbReference type="PROSITE" id="PS50835"/>
    </source>
</evidence>
<feature type="compositionally biased region" description="Basic and acidic residues" evidence="11">
    <location>
        <begin position="887"/>
        <end position="901"/>
    </location>
</feature>
<dbReference type="SUPFAM" id="SSF48726">
    <property type="entry name" value="Immunoglobulin"/>
    <property type="match status" value="16"/>
</dbReference>
<dbReference type="Gene3D" id="1.10.510.10">
    <property type="entry name" value="Transferase(Phosphotransferase) domain 1"/>
    <property type="match status" value="1"/>
</dbReference>
<evidence type="ECO:0000256" key="10">
    <source>
        <dbReference type="PROSITE-ProRule" id="PRU00192"/>
    </source>
</evidence>
<feature type="region of interest" description="Disordered" evidence="11">
    <location>
        <begin position="2101"/>
        <end position="2129"/>
    </location>
</feature>
<organism evidence="18 19">
    <name type="scientific">Trichonephila clavata</name>
    <name type="common">Joro spider</name>
    <name type="synonym">Nephila clavata</name>
    <dbReference type="NCBI Taxonomy" id="2740835"/>
    <lineage>
        <taxon>Eukaryota</taxon>
        <taxon>Metazoa</taxon>
        <taxon>Ecdysozoa</taxon>
        <taxon>Arthropoda</taxon>
        <taxon>Chelicerata</taxon>
        <taxon>Arachnida</taxon>
        <taxon>Araneae</taxon>
        <taxon>Araneomorphae</taxon>
        <taxon>Entelegynae</taxon>
        <taxon>Araneoidea</taxon>
        <taxon>Nephilidae</taxon>
        <taxon>Trichonephila</taxon>
    </lineage>
</organism>
<feature type="compositionally biased region" description="Polar residues" evidence="11">
    <location>
        <begin position="745"/>
        <end position="754"/>
    </location>
</feature>
<feature type="region of interest" description="Disordered" evidence="11">
    <location>
        <begin position="671"/>
        <end position="1006"/>
    </location>
</feature>
<evidence type="ECO:0000259" key="14">
    <source>
        <dbReference type="PROSITE" id="PS50010"/>
    </source>
</evidence>
<dbReference type="Gene3D" id="2.30.30.40">
    <property type="entry name" value="SH3 Domains"/>
    <property type="match status" value="1"/>
</dbReference>
<dbReference type="SUPFAM" id="SSF56112">
    <property type="entry name" value="Protein kinase-like (PK-like)"/>
    <property type="match status" value="1"/>
</dbReference>
<dbReference type="PROSITE" id="PS50835">
    <property type="entry name" value="IG_LIKE"/>
    <property type="match status" value="16"/>
</dbReference>
<evidence type="ECO:0000256" key="9">
    <source>
        <dbReference type="ARBA" id="ARBA00023319"/>
    </source>
</evidence>
<feature type="domain" description="Ig-like" evidence="16">
    <location>
        <begin position="1054"/>
        <end position="1142"/>
    </location>
</feature>
<dbReference type="OrthoDB" id="6432450at2759"/>
<feature type="domain" description="SH3" evidence="12">
    <location>
        <begin position="265"/>
        <end position="333"/>
    </location>
</feature>
<feature type="domain" description="Ig-like" evidence="16">
    <location>
        <begin position="2129"/>
        <end position="2217"/>
    </location>
</feature>
<dbReference type="InterPro" id="IPR001849">
    <property type="entry name" value="PH_domain"/>
</dbReference>
<feature type="domain" description="Ig-like" evidence="16">
    <location>
        <begin position="2565"/>
        <end position="2654"/>
    </location>
</feature>
<dbReference type="InterPro" id="IPR011009">
    <property type="entry name" value="Kinase-like_dom_sf"/>
</dbReference>
<feature type="domain" description="Fibronectin type-III" evidence="17">
    <location>
        <begin position="2444"/>
        <end position="2538"/>
    </location>
</feature>
<keyword evidence="19" id="KW-1185">Reference proteome</keyword>
<dbReference type="GO" id="GO:0005085">
    <property type="term" value="F:guanyl-nucleotide exchange factor activity"/>
    <property type="evidence" value="ECO:0007669"/>
    <property type="project" value="InterPro"/>
</dbReference>
<dbReference type="SUPFAM" id="SSF50729">
    <property type="entry name" value="PH domain-like"/>
    <property type="match status" value="1"/>
</dbReference>
<dbReference type="PROSITE" id="PS50853">
    <property type="entry name" value="FN3"/>
    <property type="match status" value="1"/>
</dbReference>
<dbReference type="Pfam" id="PF00041">
    <property type="entry name" value="fn3"/>
    <property type="match status" value="1"/>
</dbReference>
<feature type="domain" description="Ig-like" evidence="16">
    <location>
        <begin position="1453"/>
        <end position="1538"/>
    </location>
</feature>
<evidence type="ECO:0000259" key="17">
    <source>
        <dbReference type="PROSITE" id="PS50853"/>
    </source>
</evidence>